<feature type="domain" description="ABC transmembrane type-1" evidence="8">
    <location>
        <begin position="81"/>
        <end position="275"/>
    </location>
</feature>
<evidence type="ECO:0000256" key="4">
    <source>
        <dbReference type="ARBA" id="ARBA00022692"/>
    </source>
</evidence>
<evidence type="ECO:0000256" key="5">
    <source>
        <dbReference type="ARBA" id="ARBA00022989"/>
    </source>
</evidence>
<reference evidence="9 10" key="1">
    <citation type="submission" date="2019-08" db="EMBL/GenBank/DDBJ databases">
        <title>In-depth cultivation of the pig gut microbiome towards novel bacterial diversity and tailored functional studies.</title>
        <authorList>
            <person name="Wylensek D."/>
            <person name="Hitch T.C.A."/>
            <person name="Clavel T."/>
        </authorList>
    </citation>
    <scope>NUCLEOTIDE SEQUENCE [LARGE SCALE GENOMIC DNA]</scope>
    <source>
        <strain evidence="9 10">WCA-389-WT-23B</strain>
    </source>
</reference>
<feature type="transmembrane region" description="Helical" evidence="7">
    <location>
        <begin position="266"/>
        <end position="286"/>
    </location>
</feature>
<comment type="caution">
    <text evidence="9">The sequence shown here is derived from an EMBL/GenBank/DDBJ whole genome shotgun (WGS) entry which is preliminary data.</text>
</comment>
<dbReference type="PANTHER" id="PTHR43744">
    <property type="entry name" value="ABC TRANSPORTER PERMEASE PROTEIN MG189-RELATED-RELATED"/>
    <property type="match status" value="1"/>
</dbReference>
<evidence type="ECO:0000256" key="7">
    <source>
        <dbReference type="RuleBase" id="RU363032"/>
    </source>
</evidence>
<sequence>MGNQLKKFGKAPLGDKIFIILIYILLAVIMLVVFLPLVYIVSASFSDPQAVISNEVWFLPVRPTLRGYQAVFKNRNILTGFANSFYYMIVGTLVNIVMTVMCAYPLSRKEFTARNKVAMIFVFTMYFSGGLIPTYMLVNSLGLVNTRWSMIIPSAMSTYNMIICRTYFVNSIPDELYEAGQLDGCTPFKYLLRVVVPLSKPILAVLVLYYGVAKWNSYFDAMIYLKNQTMVPLQIVLRDILILNQVDYTMVSDASAIAAQRGLTDLLKYSTIVVASLPVLCIYPFVQKYFVKGVMIGAVKG</sequence>
<keyword evidence="6 7" id="KW-0472">Membrane</keyword>
<dbReference type="RefSeq" id="WP_154464111.1">
    <property type="nucleotide sequence ID" value="NZ_JAXDZL010000154.1"/>
</dbReference>
<feature type="transmembrane region" description="Helical" evidence="7">
    <location>
        <begin position="20"/>
        <end position="41"/>
    </location>
</feature>
<proteinExistence type="inferred from homology"/>
<keyword evidence="5 7" id="KW-1133">Transmembrane helix</keyword>
<evidence type="ECO:0000256" key="2">
    <source>
        <dbReference type="ARBA" id="ARBA00022448"/>
    </source>
</evidence>
<feature type="transmembrane region" description="Helical" evidence="7">
    <location>
        <begin position="118"/>
        <end position="138"/>
    </location>
</feature>
<dbReference type="GO" id="GO:0055085">
    <property type="term" value="P:transmembrane transport"/>
    <property type="evidence" value="ECO:0007669"/>
    <property type="project" value="InterPro"/>
</dbReference>
<dbReference type="PROSITE" id="PS50928">
    <property type="entry name" value="ABC_TM1"/>
    <property type="match status" value="1"/>
</dbReference>
<dbReference type="AlphaFoldDB" id="A0A6N7WFF0"/>
<evidence type="ECO:0000313" key="10">
    <source>
        <dbReference type="Proteomes" id="UP000436047"/>
    </source>
</evidence>
<keyword evidence="4 7" id="KW-0812">Transmembrane</keyword>
<evidence type="ECO:0000256" key="6">
    <source>
        <dbReference type="ARBA" id="ARBA00023136"/>
    </source>
</evidence>
<protein>
    <submittedName>
        <fullName evidence="9">Carbohydrate ABC transporter permease</fullName>
    </submittedName>
</protein>
<feature type="transmembrane region" description="Helical" evidence="7">
    <location>
        <begin position="150"/>
        <end position="169"/>
    </location>
</feature>
<keyword evidence="3" id="KW-1003">Cell membrane</keyword>
<dbReference type="CDD" id="cd06261">
    <property type="entry name" value="TM_PBP2"/>
    <property type="match status" value="1"/>
</dbReference>
<accession>A0A6N7WFF0</accession>
<keyword evidence="10" id="KW-1185">Reference proteome</keyword>
<evidence type="ECO:0000256" key="3">
    <source>
        <dbReference type="ARBA" id="ARBA00022475"/>
    </source>
</evidence>
<organism evidence="9 10">
    <name type="scientific">Eisenbergiella porci</name>
    <dbReference type="NCBI Taxonomy" id="2652274"/>
    <lineage>
        <taxon>Bacteria</taxon>
        <taxon>Bacillati</taxon>
        <taxon>Bacillota</taxon>
        <taxon>Clostridia</taxon>
        <taxon>Lachnospirales</taxon>
        <taxon>Lachnospiraceae</taxon>
        <taxon>Eisenbergiella</taxon>
    </lineage>
</organism>
<dbReference type="Pfam" id="PF00528">
    <property type="entry name" value="BPD_transp_1"/>
    <property type="match status" value="1"/>
</dbReference>
<keyword evidence="2 7" id="KW-0813">Transport</keyword>
<dbReference type="InterPro" id="IPR000515">
    <property type="entry name" value="MetI-like"/>
</dbReference>
<evidence type="ECO:0000313" key="9">
    <source>
        <dbReference type="EMBL" id="MSS88150.1"/>
    </source>
</evidence>
<comment type="subcellular location">
    <subcellularLocation>
        <location evidence="1 7">Cell membrane</location>
        <topology evidence="1 7">Multi-pass membrane protein</topology>
    </subcellularLocation>
</comment>
<dbReference type="EMBL" id="VUMI01000009">
    <property type="protein sequence ID" value="MSS88150.1"/>
    <property type="molecule type" value="Genomic_DNA"/>
</dbReference>
<dbReference type="Proteomes" id="UP000436047">
    <property type="component" value="Unassembled WGS sequence"/>
</dbReference>
<dbReference type="GO" id="GO:0005886">
    <property type="term" value="C:plasma membrane"/>
    <property type="evidence" value="ECO:0007669"/>
    <property type="project" value="UniProtKB-SubCell"/>
</dbReference>
<feature type="transmembrane region" description="Helical" evidence="7">
    <location>
        <begin position="190"/>
        <end position="212"/>
    </location>
</feature>
<comment type="similarity">
    <text evidence="7">Belongs to the binding-protein-dependent transport system permease family.</text>
</comment>
<name>A0A6N7WFF0_9FIRM</name>
<dbReference type="Gene3D" id="1.10.3720.10">
    <property type="entry name" value="MetI-like"/>
    <property type="match status" value="1"/>
</dbReference>
<evidence type="ECO:0000256" key="1">
    <source>
        <dbReference type="ARBA" id="ARBA00004651"/>
    </source>
</evidence>
<feature type="transmembrane region" description="Helical" evidence="7">
    <location>
        <begin position="85"/>
        <end position="106"/>
    </location>
</feature>
<evidence type="ECO:0000259" key="8">
    <source>
        <dbReference type="PROSITE" id="PS50928"/>
    </source>
</evidence>
<dbReference type="SUPFAM" id="SSF161098">
    <property type="entry name" value="MetI-like"/>
    <property type="match status" value="1"/>
</dbReference>
<gene>
    <name evidence="9" type="ORF">FYJ45_07525</name>
</gene>
<dbReference type="GeneID" id="86052911"/>
<dbReference type="PANTHER" id="PTHR43744:SF9">
    <property type="entry name" value="POLYGALACTURONAN_RHAMNOGALACTURONAN TRANSPORT SYSTEM PERMEASE PROTEIN YTCP"/>
    <property type="match status" value="1"/>
</dbReference>
<dbReference type="InterPro" id="IPR035906">
    <property type="entry name" value="MetI-like_sf"/>
</dbReference>